<organism evidence="1 2">
    <name type="scientific">Gregarina niphandrodes</name>
    <name type="common">Septate eugregarine</name>
    <dbReference type="NCBI Taxonomy" id="110365"/>
    <lineage>
        <taxon>Eukaryota</taxon>
        <taxon>Sar</taxon>
        <taxon>Alveolata</taxon>
        <taxon>Apicomplexa</taxon>
        <taxon>Conoidasida</taxon>
        <taxon>Gregarinasina</taxon>
        <taxon>Eugregarinorida</taxon>
        <taxon>Gregarinidae</taxon>
        <taxon>Gregarina</taxon>
    </lineage>
</organism>
<name>A0A023B5P5_GRENI</name>
<comment type="caution">
    <text evidence="1">The sequence shown here is derived from an EMBL/GenBank/DDBJ whole genome shotgun (WGS) entry which is preliminary data.</text>
</comment>
<proteinExistence type="predicted"/>
<dbReference type="OMA" id="MTAYNKE"/>
<dbReference type="PANTHER" id="PTHR12925:SF0">
    <property type="entry name" value="PROTEIN HIKESHI"/>
    <property type="match status" value="1"/>
</dbReference>
<dbReference type="GO" id="GO:0061608">
    <property type="term" value="F:nuclear import signal receptor activity"/>
    <property type="evidence" value="ECO:0007669"/>
    <property type="project" value="TreeGrafter"/>
</dbReference>
<protein>
    <submittedName>
        <fullName evidence="1">DUF775 domain protein</fullName>
    </submittedName>
</protein>
<dbReference type="EMBL" id="AFNH02000665">
    <property type="protein sequence ID" value="EZG61537.1"/>
    <property type="molecule type" value="Genomic_DNA"/>
</dbReference>
<evidence type="ECO:0000313" key="2">
    <source>
        <dbReference type="Proteomes" id="UP000019763"/>
    </source>
</evidence>
<dbReference type="VEuPathDB" id="CryptoDB:GNI_088550"/>
<dbReference type="GO" id="GO:0005634">
    <property type="term" value="C:nucleus"/>
    <property type="evidence" value="ECO:0007669"/>
    <property type="project" value="TreeGrafter"/>
</dbReference>
<dbReference type="AlphaFoldDB" id="A0A023B5P5"/>
<sequence length="171" mass="18752">MFGVIIPNQLAQVPVAVNQTTYTLPIANGHLVTDICVSAVAPFPADDVGAAVFYSAIPPYNEFAYLGALSNSCLSTILRTGWDLLLAELPTKDVLLKIEILPAAQILELVAVQPPDVKLEYGKKVALNLYRYLESYNTGVDGSVLQKALDNWLIRFEAKSKHDPNFVFKTE</sequence>
<dbReference type="PANTHER" id="PTHR12925">
    <property type="entry name" value="HIKESHI FAMILY MEMBER"/>
    <property type="match status" value="1"/>
</dbReference>
<evidence type="ECO:0000313" key="1">
    <source>
        <dbReference type="EMBL" id="EZG61537.1"/>
    </source>
</evidence>
<dbReference type="Proteomes" id="UP000019763">
    <property type="component" value="Unassembled WGS sequence"/>
</dbReference>
<gene>
    <name evidence="1" type="ORF">GNI_088550</name>
</gene>
<dbReference type="InterPro" id="IPR031318">
    <property type="entry name" value="OPI10"/>
</dbReference>
<dbReference type="GeneID" id="22913155"/>
<dbReference type="GO" id="GO:0006606">
    <property type="term" value="P:protein import into nucleus"/>
    <property type="evidence" value="ECO:0007669"/>
    <property type="project" value="TreeGrafter"/>
</dbReference>
<dbReference type="OrthoDB" id="10248398at2759"/>
<keyword evidence="2" id="KW-1185">Reference proteome</keyword>
<dbReference type="GO" id="GO:0005829">
    <property type="term" value="C:cytosol"/>
    <property type="evidence" value="ECO:0007669"/>
    <property type="project" value="TreeGrafter"/>
</dbReference>
<dbReference type="RefSeq" id="XP_011130743.1">
    <property type="nucleotide sequence ID" value="XM_011132441.1"/>
</dbReference>
<accession>A0A023B5P5</accession>
<reference evidence="1" key="1">
    <citation type="submission" date="2013-12" db="EMBL/GenBank/DDBJ databases">
        <authorList>
            <person name="Omoto C.K."/>
            <person name="Sibley D."/>
            <person name="Venepally P."/>
            <person name="Hadjithomas M."/>
            <person name="Karamycheva S."/>
            <person name="Brunk B."/>
            <person name="Roos D."/>
            <person name="Caler E."/>
            <person name="Lorenzi H."/>
        </authorList>
    </citation>
    <scope>NUCLEOTIDE SEQUENCE</scope>
</reference>
<dbReference type="eggNOG" id="ENOG502SGCA">
    <property type="taxonomic scope" value="Eukaryota"/>
</dbReference>